<feature type="domain" description="LysM" evidence="4">
    <location>
        <begin position="70"/>
        <end position="113"/>
    </location>
</feature>
<dbReference type="SMART" id="SM00257">
    <property type="entry name" value="LysM"/>
    <property type="match status" value="2"/>
</dbReference>
<dbReference type="PROSITE" id="PS51782">
    <property type="entry name" value="LYSM"/>
    <property type="match status" value="2"/>
</dbReference>
<dbReference type="RefSeq" id="WP_209480502.1">
    <property type="nucleotide sequence ID" value="NZ_JAGGKK010000009.1"/>
</dbReference>
<dbReference type="InterPro" id="IPR036908">
    <property type="entry name" value="RlpA-like_sf"/>
</dbReference>
<protein>
    <submittedName>
        <fullName evidence="5">3D (Asp-Asp-Asp) domain-containing protein</fullName>
    </submittedName>
</protein>
<dbReference type="CDD" id="cd22786">
    <property type="entry name" value="DPBB_YuiC-like"/>
    <property type="match status" value="1"/>
</dbReference>
<dbReference type="InterPro" id="IPR010611">
    <property type="entry name" value="3D_dom"/>
</dbReference>
<dbReference type="InterPro" id="IPR018392">
    <property type="entry name" value="LysM"/>
</dbReference>
<evidence type="ECO:0000313" key="5">
    <source>
        <dbReference type="EMBL" id="MBP1948956.1"/>
    </source>
</evidence>
<dbReference type="InterPro" id="IPR036779">
    <property type="entry name" value="LysM_dom_sf"/>
</dbReference>
<feature type="compositionally biased region" description="Basic and acidic residues" evidence="2">
    <location>
        <begin position="149"/>
        <end position="163"/>
    </location>
</feature>
<evidence type="ECO:0000259" key="4">
    <source>
        <dbReference type="PROSITE" id="PS51782"/>
    </source>
</evidence>
<proteinExistence type="predicted"/>
<keyword evidence="6" id="KW-1185">Reference proteome</keyword>
<name>A0ABS4HDF5_9BACI</name>
<dbReference type="Pfam" id="PF06725">
    <property type="entry name" value="3D"/>
    <property type="match status" value="1"/>
</dbReference>
<feature type="domain" description="LysM" evidence="4">
    <location>
        <begin position="25"/>
        <end position="68"/>
    </location>
</feature>
<evidence type="ECO:0000256" key="2">
    <source>
        <dbReference type="SAM" id="MobiDB-lite"/>
    </source>
</evidence>
<feature type="chain" id="PRO_5046071420" evidence="3">
    <location>
        <begin position="25"/>
        <end position="258"/>
    </location>
</feature>
<evidence type="ECO:0000256" key="3">
    <source>
        <dbReference type="SAM" id="SignalP"/>
    </source>
</evidence>
<gene>
    <name evidence="5" type="ORF">J2Z82_001893</name>
</gene>
<organism evidence="5 6">
    <name type="scientific">Virgibacillus litoralis</name>
    <dbReference type="NCBI Taxonomy" id="578221"/>
    <lineage>
        <taxon>Bacteria</taxon>
        <taxon>Bacillati</taxon>
        <taxon>Bacillota</taxon>
        <taxon>Bacilli</taxon>
        <taxon>Bacillales</taxon>
        <taxon>Bacillaceae</taxon>
        <taxon>Virgibacillus</taxon>
    </lineage>
</organism>
<reference evidence="5 6" key="1">
    <citation type="submission" date="2021-03" db="EMBL/GenBank/DDBJ databases">
        <title>Genomic Encyclopedia of Type Strains, Phase IV (KMG-IV): sequencing the most valuable type-strain genomes for metagenomic binning, comparative biology and taxonomic classification.</title>
        <authorList>
            <person name="Goeker M."/>
        </authorList>
    </citation>
    <scope>NUCLEOTIDE SEQUENCE [LARGE SCALE GENOMIC DNA]</scope>
    <source>
        <strain evidence="5 6">DSM 21085</strain>
    </source>
</reference>
<dbReference type="Gene3D" id="2.40.40.10">
    <property type="entry name" value="RlpA-like domain"/>
    <property type="match status" value="1"/>
</dbReference>
<dbReference type="CDD" id="cd00118">
    <property type="entry name" value="LysM"/>
    <property type="match status" value="2"/>
</dbReference>
<evidence type="ECO:0000256" key="1">
    <source>
        <dbReference type="ARBA" id="ARBA00022729"/>
    </source>
</evidence>
<dbReference type="SUPFAM" id="SSF50685">
    <property type="entry name" value="Barwin-like endoglucanases"/>
    <property type="match status" value="1"/>
</dbReference>
<feature type="compositionally biased region" description="Low complexity" evidence="2">
    <location>
        <begin position="124"/>
        <end position="147"/>
    </location>
</feature>
<accession>A0ABS4HDF5</accession>
<feature type="signal peptide" evidence="3">
    <location>
        <begin position="1"/>
        <end position="24"/>
    </location>
</feature>
<dbReference type="PANTHER" id="PTHR39160:SF6">
    <property type="entry name" value="CELL WALL-BINDING PROTEIN YOCH"/>
    <property type="match status" value="1"/>
</dbReference>
<comment type="caution">
    <text evidence="5">The sequence shown here is derived from an EMBL/GenBank/DDBJ whole genome shotgun (WGS) entry which is preliminary data.</text>
</comment>
<dbReference type="EMBL" id="JAGGKK010000009">
    <property type="protein sequence ID" value="MBP1948956.1"/>
    <property type="molecule type" value="Genomic_DNA"/>
</dbReference>
<dbReference type="Pfam" id="PF01476">
    <property type="entry name" value="LysM"/>
    <property type="match status" value="2"/>
</dbReference>
<dbReference type="PANTHER" id="PTHR39160">
    <property type="entry name" value="CELL WALL-BINDING PROTEIN YOCH"/>
    <property type="match status" value="1"/>
</dbReference>
<dbReference type="InterPro" id="IPR051933">
    <property type="entry name" value="Resuscitation_pf_RpfB"/>
</dbReference>
<dbReference type="SUPFAM" id="SSF54106">
    <property type="entry name" value="LysM domain"/>
    <property type="match status" value="2"/>
</dbReference>
<dbReference type="Gene3D" id="3.10.350.10">
    <property type="entry name" value="LysM domain"/>
    <property type="match status" value="2"/>
</dbReference>
<dbReference type="Proteomes" id="UP001519328">
    <property type="component" value="Unassembled WGS sequence"/>
</dbReference>
<feature type="region of interest" description="Disordered" evidence="2">
    <location>
        <begin position="122"/>
        <end position="164"/>
    </location>
</feature>
<keyword evidence="1 3" id="KW-0732">Signal</keyword>
<evidence type="ECO:0000313" key="6">
    <source>
        <dbReference type="Proteomes" id="UP001519328"/>
    </source>
</evidence>
<sequence>MKKLVASIATGVIIAGATLTTASAAEYKVEKGDNLWDIAEEYNTTVDELVETNELKTTVIQPKQKLFINETYMVEQGDTLIGIGKEYDVSVEDLKKWNKLESDLIVIGQELEIKGVNVAKEDSAPATASTESSSNESSNNDGSSNETAESSKQEKSSQDKPEGKTISVSATAYTANCDGCSGVTSTGVDLNANPNAKVIAVDPNVIPLGSEVYVEGYGYATAADIGGAIKGNKIDVYVKTKDKAYDWGVRTVDVTIVE</sequence>